<dbReference type="SUPFAM" id="SSF48173">
    <property type="entry name" value="Cryptochrome/photolyase FAD-binding domain"/>
    <property type="match status" value="1"/>
</dbReference>
<dbReference type="PANTHER" id="PTHR11455">
    <property type="entry name" value="CRYPTOCHROME"/>
    <property type="match status" value="1"/>
</dbReference>
<reference evidence="7 8" key="1">
    <citation type="submission" date="2018-05" db="EMBL/GenBank/DDBJ databases">
        <title>Abyssibacter profundi OUC007T gen. nov., sp. nov, a marine bacterium isolated from seawater of the Mariana Trench.</title>
        <authorList>
            <person name="Zhou S."/>
        </authorList>
    </citation>
    <scope>NUCLEOTIDE SEQUENCE [LARGE SCALE GENOMIC DNA]</scope>
    <source>
        <strain evidence="7 8">OUC007</strain>
    </source>
</reference>
<comment type="cofactor">
    <cofactor evidence="1">
        <name>(6R)-5,10-methylene-5,6,7,8-tetrahydrofolate</name>
        <dbReference type="ChEBI" id="CHEBI:15636"/>
    </cofactor>
</comment>
<protein>
    <submittedName>
        <fullName evidence="7">Deoxyribodipyrimidine photolyase</fullName>
    </submittedName>
</protein>
<keyword evidence="8" id="KW-1185">Reference proteome</keyword>
<dbReference type="GO" id="GO:0003904">
    <property type="term" value="F:deoxyribodipyrimidine photo-lyase activity"/>
    <property type="evidence" value="ECO:0007669"/>
    <property type="project" value="TreeGrafter"/>
</dbReference>
<dbReference type="Gene3D" id="1.25.40.80">
    <property type="match status" value="1"/>
</dbReference>
<evidence type="ECO:0000256" key="3">
    <source>
        <dbReference type="ARBA" id="ARBA00022827"/>
    </source>
</evidence>
<keyword evidence="3 4" id="KW-0274">FAD</keyword>
<keyword evidence="2 4" id="KW-0285">Flavoprotein</keyword>
<keyword evidence="7" id="KW-0456">Lyase</keyword>
<feature type="binding site" evidence="4">
    <location>
        <position position="100"/>
    </location>
    <ligand>
        <name>FAD</name>
        <dbReference type="ChEBI" id="CHEBI:57692"/>
    </ligand>
</feature>
<dbReference type="AlphaFoldDB" id="A0A383XQH7"/>
<dbReference type="OrthoDB" id="9772484at2"/>
<evidence type="ECO:0000313" key="7">
    <source>
        <dbReference type="EMBL" id="PWN54881.1"/>
    </source>
</evidence>
<dbReference type="InterPro" id="IPR005101">
    <property type="entry name" value="Cryptochr/Photolyase_FAD-bd"/>
</dbReference>
<organism evidence="7 8">
    <name type="scientific">Abyssibacter profundi</name>
    <dbReference type="NCBI Taxonomy" id="2182787"/>
    <lineage>
        <taxon>Bacteria</taxon>
        <taxon>Pseudomonadati</taxon>
        <taxon>Pseudomonadota</taxon>
        <taxon>Gammaproteobacteria</taxon>
        <taxon>Chromatiales</taxon>
        <taxon>Oceanococcaceae</taxon>
        <taxon>Abyssibacter</taxon>
    </lineage>
</organism>
<feature type="compositionally biased region" description="Basic and acidic residues" evidence="5">
    <location>
        <begin position="255"/>
        <end position="266"/>
    </location>
</feature>
<dbReference type="Proteomes" id="UP000251800">
    <property type="component" value="Unassembled WGS sequence"/>
</dbReference>
<dbReference type="Gene3D" id="1.10.579.10">
    <property type="entry name" value="DNA Cyclobutane Dipyrimidine Photolyase, subunit A, domain 3"/>
    <property type="match status" value="1"/>
</dbReference>
<dbReference type="RefSeq" id="WP_109721315.1">
    <property type="nucleotide sequence ID" value="NZ_QEQK01000016.1"/>
</dbReference>
<feature type="domain" description="Cryptochrome/DNA photolyase FAD-binding" evidence="6">
    <location>
        <begin position="100"/>
        <end position="215"/>
    </location>
</feature>
<proteinExistence type="predicted"/>
<dbReference type="InterPro" id="IPR002081">
    <property type="entry name" value="Cryptochrome/DNA_photolyase_1"/>
</dbReference>
<dbReference type="GO" id="GO:0003677">
    <property type="term" value="F:DNA binding"/>
    <property type="evidence" value="ECO:0007669"/>
    <property type="project" value="TreeGrafter"/>
</dbReference>
<comment type="cofactor">
    <cofactor evidence="4">
        <name>FAD</name>
        <dbReference type="ChEBI" id="CHEBI:57692"/>
    </cofactor>
    <text evidence="4">Binds 1 FAD per subunit.</text>
</comment>
<dbReference type="SUPFAM" id="SSF52425">
    <property type="entry name" value="Cryptochrome/photolyase, N-terminal domain"/>
    <property type="match status" value="1"/>
</dbReference>
<evidence type="ECO:0000313" key="8">
    <source>
        <dbReference type="Proteomes" id="UP000251800"/>
    </source>
</evidence>
<dbReference type="GO" id="GO:0071949">
    <property type="term" value="F:FAD binding"/>
    <property type="evidence" value="ECO:0007669"/>
    <property type="project" value="TreeGrafter"/>
</dbReference>
<gene>
    <name evidence="7" type="ORF">DEH80_14905</name>
</gene>
<dbReference type="EMBL" id="QEQK01000016">
    <property type="protein sequence ID" value="PWN54881.1"/>
    <property type="molecule type" value="Genomic_DNA"/>
</dbReference>
<dbReference type="PANTHER" id="PTHR11455:SF9">
    <property type="entry name" value="CRYPTOCHROME CIRCADIAN CLOCK 5 ISOFORM X1"/>
    <property type="match status" value="1"/>
</dbReference>
<comment type="caution">
    <text evidence="7">The sequence shown here is derived from an EMBL/GenBank/DDBJ whole genome shotgun (WGS) entry which is preliminary data.</text>
</comment>
<dbReference type="InterPro" id="IPR036155">
    <property type="entry name" value="Crypto/Photolyase_N_sf"/>
</dbReference>
<sequence length="406" mass="45908">MKSLPTPDLRAAPQWTQDHLADLFRDNCTPSTRFRGGQVAADNALARFDVSGYAQRRNEVWPVDRRGASGLSPWIRHGLLTLQRVWAHSAGSPARDVGKFRDELLWQEYARHVYARLGDANAQPLRGQPHTTADNAHPPWDRGMRCMALCVDELEADGWLVNQTRMWLASQWSVRHGADWQAGERAMYRHLLDGSNAANRLGWQWTIGAGTRKRYGFSRWQVNKRAPGLCDGCAFSHRCPIEHWPATDQTSPAIEHPDPRIKRDPDLATTAGPDTPQISGSPDGVWITIESMGDADPALAAHPDLPAVFVFDEPLLREWDWSAKRLIFVVESLADLARRRPVEILRGDVVDGLRNRRLAATFTPVPEWRRAADQLDLAAIYPWPWLRSPHARSLQSFSAWRKALQD</sequence>
<evidence type="ECO:0000259" key="6">
    <source>
        <dbReference type="Pfam" id="PF03441"/>
    </source>
</evidence>
<accession>A0A383XQH7</accession>
<name>A0A383XQH7_9GAMM</name>
<evidence type="ECO:0000256" key="5">
    <source>
        <dbReference type="SAM" id="MobiDB-lite"/>
    </source>
</evidence>
<evidence type="ECO:0000256" key="1">
    <source>
        <dbReference type="ARBA" id="ARBA00001932"/>
    </source>
</evidence>
<feature type="binding site" evidence="4">
    <location>
        <position position="53"/>
    </location>
    <ligand>
        <name>FAD</name>
        <dbReference type="ChEBI" id="CHEBI:57692"/>
    </ligand>
</feature>
<dbReference type="InterPro" id="IPR036134">
    <property type="entry name" value="Crypto/Photolyase_FAD-like_sf"/>
</dbReference>
<feature type="region of interest" description="Disordered" evidence="5">
    <location>
        <begin position="247"/>
        <end position="282"/>
    </location>
</feature>
<evidence type="ECO:0000256" key="4">
    <source>
        <dbReference type="PIRSR" id="PIRSR602081-1"/>
    </source>
</evidence>
<dbReference type="Pfam" id="PF03441">
    <property type="entry name" value="FAD_binding_7"/>
    <property type="match status" value="1"/>
</dbReference>
<evidence type="ECO:0000256" key="2">
    <source>
        <dbReference type="ARBA" id="ARBA00022630"/>
    </source>
</evidence>